<sequence>MQEQIVIRNIEDIKNIEKVPLRERVTTNSTYELIQRGAQDNLDTVALYFLMSGETWESPMPITYREFLGRITQTANLLNDLGIRPRDVTTFILPNLPHTHFAIWGGEAAGIVNPINPMLEPAQIRDIMNSAKSKALITLGEYPGSDIWQKVEAIRKEVPTLEAIIRVMGPSDEANGIYGFDEVIEKYNADKLDSGRSFQADEVCSLYHTGGTTGTPKLAMRTHMNEMFSAVVCALGLDMARGTTMMFGLPLFHANAPLLTGLAPFSVGASVVMLSPTGYRDPGIIRNFFKIAQKYRVNSFMTVPTVLSMLLDIPNDGIDLSSLRYAMCGAAPLSVQVFREFEKRTGLKLLEGYGLTEGTVVSSNNPRDGERKIGSVGLRIPYQEMKTVVLDENGSYVRDCKTDEIGVVAVRGPNVFKGYVEEAHNKGAWLPGGWLNTGDMGRMDKDEYLWLTGRKKELIIRGGHNIDPAVIEEVLYKIDDVALAAAVGRPDKHAGEVPVAYVVPKPGAKLEAAEIENFCREHIVERAAMPKKIKVIDTMPLTGVGKIFKPALRYDAIKDVFQADLQAIKDLAQSVDVVVKEDKVHGTLAIVTVKPAAGASIEKLRNEINSLLGQYTVRYEVIITT</sequence>
<feature type="domain" description="AMP-binding enzyme C-terminal" evidence="4">
    <location>
        <begin position="471"/>
        <end position="546"/>
    </location>
</feature>
<dbReference type="Pfam" id="PF00501">
    <property type="entry name" value="AMP-binding"/>
    <property type="match status" value="1"/>
</dbReference>
<dbReference type="EMBL" id="QZKU01000034">
    <property type="protein sequence ID" value="RJP24485.1"/>
    <property type="molecule type" value="Genomic_DNA"/>
</dbReference>
<comment type="caution">
    <text evidence="5">The sequence shown here is derived from an EMBL/GenBank/DDBJ whole genome shotgun (WGS) entry which is preliminary data.</text>
</comment>
<dbReference type="InterPro" id="IPR020845">
    <property type="entry name" value="AMP-binding_CS"/>
</dbReference>
<dbReference type="NCBIfam" id="NF005714">
    <property type="entry name" value="PRK07529.1"/>
    <property type="match status" value="1"/>
</dbReference>
<dbReference type="PANTHER" id="PTHR43201:SF5">
    <property type="entry name" value="MEDIUM-CHAIN ACYL-COA LIGASE ACSF2, MITOCHONDRIAL"/>
    <property type="match status" value="1"/>
</dbReference>
<organism evidence="5 6">
    <name type="scientific">Abyssobacteria bacterium (strain SURF_5)</name>
    <dbReference type="NCBI Taxonomy" id="2093360"/>
    <lineage>
        <taxon>Bacteria</taxon>
        <taxon>Pseudomonadati</taxon>
        <taxon>Candidatus Hydrogenedentota</taxon>
        <taxon>Candidatus Abyssobacteria</taxon>
    </lineage>
</organism>
<evidence type="ECO:0000313" key="6">
    <source>
        <dbReference type="Proteomes" id="UP000265882"/>
    </source>
</evidence>
<dbReference type="InterPro" id="IPR025110">
    <property type="entry name" value="AMP-bd_C"/>
</dbReference>
<evidence type="ECO:0000259" key="4">
    <source>
        <dbReference type="Pfam" id="PF13193"/>
    </source>
</evidence>
<dbReference type="Proteomes" id="UP000265882">
    <property type="component" value="Unassembled WGS sequence"/>
</dbReference>
<name>A0A3A4P0Z7_ABYX5</name>
<accession>A0A3A4P0Z7</accession>
<evidence type="ECO:0000256" key="1">
    <source>
        <dbReference type="ARBA" id="ARBA00006432"/>
    </source>
</evidence>
<dbReference type="GO" id="GO:0031956">
    <property type="term" value="F:medium-chain fatty acid-CoA ligase activity"/>
    <property type="evidence" value="ECO:0007669"/>
    <property type="project" value="TreeGrafter"/>
</dbReference>
<dbReference type="InterPro" id="IPR045851">
    <property type="entry name" value="AMP-bd_C_sf"/>
</dbReference>
<feature type="domain" description="AMP-dependent synthetase/ligase" evidence="3">
    <location>
        <begin position="36"/>
        <end position="419"/>
    </location>
</feature>
<keyword evidence="2" id="KW-0436">Ligase</keyword>
<dbReference type="InterPro" id="IPR042099">
    <property type="entry name" value="ANL_N_sf"/>
</dbReference>
<gene>
    <name evidence="5" type="ORF">C4520_03985</name>
</gene>
<dbReference type="PROSITE" id="PS00455">
    <property type="entry name" value="AMP_BINDING"/>
    <property type="match status" value="1"/>
</dbReference>
<dbReference type="Gene3D" id="3.40.50.12780">
    <property type="entry name" value="N-terminal domain of ligase-like"/>
    <property type="match status" value="1"/>
</dbReference>
<dbReference type="Gene3D" id="3.30.300.30">
    <property type="match status" value="1"/>
</dbReference>
<evidence type="ECO:0000313" key="5">
    <source>
        <dbReference type="EMBL" id="RJP24485.1"/>
    </source>
</evidence>
<reference evidence="5 6" key="1">
    <citation type="journal article" date="2017" name="ISME J.">
        <title>Energy and carbon metabolisms in a deep terrestrial subsurface fluid microbial community.</title>
        <authorList>
            <person name="Momper L."/>
            <person name="Jungbluth S.P."/>
            <person name="Lee M.D."/>
            <person name="Amend J.P."/>
        </authorList>
    </citation>
    <scope>NUCLEOTIDE SEQUENCE [LARGE SCALE GENOMIC DNA]</scope>
    <source>
        <strain evidence="5">SURF_5</strain>
    </source>
</reference>
<dbReference type="PANTHER" id="PTHR43201">
    <property type="entry name" value="ACYL-COA SYNTHETASE"/>
    <property type="match status" value="1"/>
</dbReference>
<protein>
    <submittedName>
        <fullName evidence="5">Acyl-CoA synthetase</fullName>
    </submittedName>
</protein>
<evidence type="ECO:0000259" key="3">
    <source>
        <dbReference type="Pfam" id="PF00501"/>
    </source>
</evidence>
<proteinExistence type="inferred from homology"/>
<dbReference type="GO" id="GO:0006631">
    <property type="term" value="P:fatty acid metabolic process"/>
    <property type="evidence" value="ECO:0007669"/>
    <property type="project" value="TreeGrafter"/>
</dbReference>
<dbReference type="SUPFAM" id="SSF56801">
    <property type="entry name" value="Acetyl-CoA synthetase-like"/>
    <property type="match status" value="1"/>
</dbReference>
<evidence type="ECO:0000256" key="2">
    <source>
        <dbReference type="ARBA" id="ARBA00022598"/>
    </source>
</evidence>
<comment type="similarity">
    <text evidence="1">Belongs to the ATP-dependent AMP-binding enzyme family.</text>
</comment>
<dbReference type="AlphaFoldDB" id="A0A3A4P0Z7"/>
<dbReference type="InterPro" id="IPR000873">
    <property type="entry name" value="AMP-dep_synth/lig_dom"/>
</dbReference>
<dbReference type="Pfam" id="PF13193">
    <property type="entry name" value="AMP-binding_C"/>
    <property type="match status" value="1"/>
</dbReference>